<gene>
    <name evidence="3" type="ORF">GJV82_02335</name>
</gene>
<protein>
    <recommendedName>
        <fullName evidence="5">Secreted protein</fullName>
    </recommendedName>
</protein>
<feature type="chain" id="PRO_5038755447" description="Secreted protein" evidence="2">
    <location>
        <begin position="30"/>
        <end position="190"/>
    </location>
</feature>
<comment type="caution">
    <text evidence="3">The sequence shown here is derived from an EMBL/GenBank/DDBJ whole genome shotgun (WGS) entry which is preliminary data.</text>
</comment>
<proteinExistence type="predicted"/>
<evidence type="ECO:0008006" key="5">
    <source>
        <dbReference type="Google" id="ProtNLM"/>
    </source>
</evidence>
<dbReference type="EMBL" id="WMKA01000003">
    <property type="protein sequence ID" value="MTG87797.1"/>
    <property type="molecule type" value="Genomic_DNA"/>
</dbReference>
<accession>A0A6N7ZED0</accession>
<dbReference type="AlphaFoldDB" id="A0A6N7ZED0"/>
<sequence length="190" mass="19157">MRGRTGAAGMVRRGALVVAVAGAAAVAVACSGPGGGLTVACPAIGYVGRLEVRLDDAWPDRDAHDVRVTCLPGERGCELVRDGTLVVAPEPAEPQVLDTPTAPGSTPEQPSSTPDAPAPAPERPAVTGPEWTGTSLTAPEQVAVRVVESGSGATVLATSVDVPWDVDDHPYGRDCGGPWSASVEIPPPAG</sequence>
<evidence type="ECO:0000256" key="1">
    <source>
        <dbReference type="SAM" id="MobiDB-lite"/>
    </source>
</evidence>
<evidence type="ECO:0000313" key="4">
    <source>
        <dbReference type="Proteomes" id="UP000440668"/>
    </source>
</evidence>
<organism evidence="3 4">
    <name type="scientific">Cellulosimicrobium composti</name>
    <dbReference type="NCBI Taxonomy" id="2672572"/>
    <lineage>
        <taxon>Bacteria</taxon>
        <taxon>Bacillati</taxon>
        <taxon>Actinomycetota</taxon>
        <taxon>Actinomycetes</taxon>
        <taxon>Micrococcales</taxon>
        <taxon>Promicromonosporaceae</taxon>
        <taxon>Cellulosimicrobium</taxon>
    </lineage>
</organism>
<keyword evidence="2" id="KW-0732">Signal</keyword>
<feature type="compositionally biased region" description="Polar residues" evidence="1">
    <location>
        <begin position="102"/>
        <end position="114"/>
    </location>
</feature>
<reference evidence="3 4" key="1">
    <citation type="submission" date="2019-11" db="EMBL/GenBank/DDBJ databases">
        <title>Cellulosimicrobium composti sp. nov. isolated from a compost.</title>
        <authorList>
            <person name="Yang Y."/>
        </authorList>
    </citation>
    <scope>NUCLEOTIDE SEQUENCE [LARGE SCALE GENOMIC DNA]</scope>
    <source>
        <strain evidence="3 4">BIT-GX5</strain>
    </source>
</reference>
<feature type="region of interest" description="Disordered" evidence="1">
    <location>
        <begin position="163"/>
        <end position="190"/>
    </location>
</feature>
<dbReference type="Proteomes" id="UP000440668">
    <property type="component" value="Unassembled WGS sequence"/>
</dbReference>
<evidence type="ECO:0000313" key="3">
    <source>
        <dbReference type="EMBL" id="MTG87797.1"/>
    </source>
</evidence>
<name>A0A6N7ZED0_9MICO</name>
<dbReference type="PROSITE" id="PS51257">
    <property type="entry name" value="PROKAR_LIPOPROTEIN"/>
    <property type="match status" value="1"/>
</dbReference>
<dbReference type="RefSeq" id="WP_155098098.1">
    <property type="nucleotide sequence ID" value="NZ_WMKA01000003.1"/>
</dbReference>
<evidence type="ECO:0000256" key="2">
    <source>
        <dbReference type="SAM" id="SignalP"/>
    </source>
</evidence>
<feature type="region of interest" description="Disordered" evidence="1">
    <location>
        <begin position="88"/>
        <end position="138"/>
    </location>
</feature>
<feature type="signal peptide" evidence="2">
    <location>
        <begin position="1"/>
        <end position="29"/>
    </location>
</feature>